<dbReference type="InterPro" id="IPR036097">
    <property type="entry name" value="HisK_dim/P_sf"/>
</dbReference>
<evidence type="ECO:0000256" key="9">
    <source>
        <dbReference type="ARBA" id="ARBA00022741"/>
    </source>
</evidence>
<feature type="transmembrane region" description="Helical" evidence="15">
    <location>
        <begin position="184"/>
        <end position="207"/>
    </location>
</feature>
<evidence type="ECO:0000256" key="8">
    <source>
        <dbReference type="ARBA" id="ARBA00022692"/>
    </source>
</evidence>
<proteinExistence type="predicted"/>
<protein>
    <recommendedName>
        <fullName evidence="3">histidine kinase</fullName>
        <ecNumber evidence="3">2.7.13.3</ecNumber>
    </recommendedName>
</protein>
<sequence>MGRRLYPGRRCPAAVKRLFPRSLIGQMALLIGGALLIAQLVNFALILNERQKLSLAQNQGPAITRFAAVASDFGQAPAEFRTAVLEDSSRRGARFSLDRQSAVPESAGREGAIETRVAQALAANGVRAAEVRAAFGGELRPDPAPRAARPHRSPGGPVLVISARIGAGAWLNGRLVTPRPDPWLTVRLAAATLLLYLIVLGATLFIATRLARPLRDLAGAAERFGGRGEPISVTPRGPGDLRRAIDAFNAMNRRVVTLLDEKDRMLGAIGHDLRTPLASLRIRAEGVEPEAERTRIVATIEEMNAMLEDILVLARSGRDREEQRAVDVTALVDALVEEYRELGRDVSLDEDAVRQVLDVRPNLLRRAVRNLIDNAVKYGGSARVSVLRSDAALEIAIRDAGPGIAEDRLAAVLEPFARLEESRSRDTGGSGLGLAIARAAAEAHGGTLRLANAPEGGLVATLALPA</sequence>
<dbReference type="SUPFAM" id="SSF55874">
    <property type="entry name" value="ATPase domain of HSP90 chaperone/DNA topoisomerase II/histidine kinase"/>
    <property type="match status" value="1"/>
</dbReference>
<dbReference type="InterPro" id="IPR036890">
    <property type="entry name" value="HATPase_C_sf"/>
</dbReference>
<evidence type="ECO:0000256" key="12">
    <source>
        <dbReference type="ARBA" id="ARBA00022989"/>
    </source>
</evidence>
<keyword evidence="7" id="KW-0808">Transferase</keyword>
<evidence type="ECO:0000256" key="14">
    <source>
        <dbReference type="ARBA" id="ARBA00023136"/>
    </source>
</evidence>
<evidence type="ECO:0000256" key="15">
    <source>
        <dbReference type="SAM" id="Phobius"/>
    </source>
</evidence>
<evidence type="ECO:0000256" key="7">
    <source>
        <dbReference type="ARBA" id="ARBA00022679"/>
    </source>
</evidence>
<evidence type="ECO:0000256" key="3">
    <source>
        <dbReference type="ARBA" id="ARBA00012438"/>
    </source>
</evidence>
<dbReference type="InterPro" id="IPR003660">
    <property type="entry name" value="HAMP_dom"/>
</dbReference>
<reference evidence="18 19" key="1">
    <citation type="submission" date="2019-03" db="EMBL/GenBank/DDBJ databases">
        <title>Genome sequence of Sphingomonas sp. 17J27-24.</title>
        <authorList>
            <person name="Kim M."/>
            <person name="Maeng S."/>
            <person name="Sathiyaraj S."/>
        </authorList>
    </citation>
    <scope>NUCLEOTIDE SEQUENCE [LARGE SCALE GENOMIC DNA]</scope>
    <source>
        <strain evidence="18 19">17J27-24</strain>
    </source>
</reference>
<comment type="caution">
    <text evidence="18">The sequence shown here is derived from an EMBL/GenBank/DDBJ whole genome shotgun (WGS) entry which is preliminary data.</text>
</comment>
<dbReference type="InterPro" id="IPR005467">
    <property type="entry name" value="His_kinase_dom"/>
</dbReference>
<evidence type="ECO:0000256" key="13">
    <source>
        <dbReference type="ARBA" id="ARBA00023012"/>
    </source>
</evidence>
<dbReference type="Gene3D" id="1.10.287.130">
    <property type="match status" value="1"/>
</dbReference>
<dbReference type="CDD" id="cd00075">
    <property type="entry name" value="HATPase"/>
    <property type="match status" value="1"/>
</dbReference>
<keyword evidence="12 15" id="KW-1133">Transmembrane helix</keyword>
<feature type="transmembrane region" description="Helical" evidence="15">
    <location>
        <begin position="23"/>
        <end position="47"/>
    </location>
</feature>
<evidence type="ECO:0000259" key="17">
    <source>
        <dbReference type="PROSITE" id="PS50885"/>
    </source>
</evidence>
<keyword evidence="6" id="KW-0597">Phosphoprotein</keyword>
<keyword evidence="10" id="KW-0418">Kinase</keyword>
<name>A0A4Y8ZYB3_9SPHN</name>
<dbReference type="PANTHER" id="PTHR44936:SF5">
    <property type="entry name" value="SENSOR HISTIDINE KINASE ENVZ"/>
    <property type="match status" value="1"/>
</dbReference>
<keyword evidence="11" id="KW-0067">ATP-binding</keyword>
<evidence type="ECO:0000256" key="2">
    <source>
        <dbReference type="ARBA" id="ARBA00004429"/>
    </source>
</evidence>
<dbReference type="GO" id="GO:0005886">
    <property type="term" value="C:plasma membrane"/>
    <property type="evidence" value="ECO:0007669"/>
    <property type="project" value="UniProtKB-SubCell"/>
</dbReference>
<accession>A0A4Y8ZYB3</accession>
<evidence type="ECO:0000256" key="1">
    <source>
        <dbReference type="ARBA" id="ARBA00000085"/>
    </source>
</evidence>
<dbReference type="SUPFAM" id="SSF47384">
    <property type="entry name" value="Homodimeric domain of signal transducing histidine kinase"/>
    <property type="match status" value="1"/>
</dbReference>
<feature type="domain" description="HAMP" evidence="17">
    <location>
        <begin position="208"/>
        <end position="260"/>
    </location>
</feature>
<evidence type="ECO:0000256" key="5">
    <source>
        <dbReference type="ARBA" id="ARBA00022519"/>
    </source>
</evidence>
<evidence type="ECO:0000313" key="18">
    <source>
        <dbReference type="EMBL" id="TFI60325.1"/>
    </source>
</evidence>
<keyword evidence="19" id="KW-1185">Reference proteome</keyword>
<dbReference type="Pfam" id="PF00512">
    <property type="entry name" value="HisKA"/>
    <property type="match status" value="1"/>
</dbReference>
<dbReference type="PROSITE" id="PS50885">
    <property type="entry name" value="HAMP"/>
    <property type="match status" value="1"/>
</dbReference>
<dbReference type="InterPro" id="IPR004358">
    <property type="entry name" value="Sig_transdc_His_kin-like_C"/>
</dbReference>
<keyword evidence="5" id="KW-0997">Cell inner membrane</keyword>
<keyword evidence="8 15" id="KW-0812">Transmembrane</keyword>
<dbReference type="Pfam" id="PF02518">
    <property type="entry name" value="HATPase_c"/>
    <property type="match status" value="1"/>
</dbReference>
<dbReference type="PANTHER" id="PTHR44936">
    <property type="entry name" value="SENSOR PROTEIN CREC"/>
    <property type="match status" value="1"/>
</dbReference>
<evidence type="ECO:0000256" key="4">
    <source>
        <dbReference type="ARBA" id="ARBA00022475"/>
    </source>
</evidence>
<comment type="subcellular location">
    <subcellularLocation>
        <location evidence="2">Cell inner membrane</location>
        <topology evidence="2">Multi-pass membrane protein</topology>
    </subcellularLocation>
</comment>
<dbReference type="Proteomes" id="UP000298213">
    <property type="component" value="Unassembled WGS sequence"/>
</dbReference>
<dbReference type="OrthoDB" id="9804645at2"/>
<keyword evidence="13" id="KW-0902">Two-component regulatory system</keyword>
<dbReference type="AlphaFoldDB" id="A0A4Y8ZYB3"/>
<dbReference type="GO" id="GO:0005524">
    <property type="term" value="F:ATP binding"/>
    <property type="evidence" value="ECO:0007669"/>
    <property type="project" value="UniProtKB-KW"/>
</dbReference>
<evidence type="ECO:0000259" key="16">
    <source>
        <dbReference type="PROSITE" id="PS50109"/>
    </source>
</evidence>
<keyword evidence="9" id="KW-0547">Nucleotide-binding</keyword>
<organism evidence="18 19">
    <name type="scientific">Sphingomonas parva</name>
    <dbReference type="NCBI Taxonomy" id="2555898"/>
    <lineage>
        <taxon>Bacteria</taxon>
        <taxon>Pseudomonadati</taxon>
        <taxon>Pseudomonadota</taxon>
        <taxon>Alphaproteobacteria</taxon>
        <taxon>Sphingomonadales</taxon>
        <taxon>Sphingomonadaceae</taxon>
        <taxon>Sphingomonas</taxon>
    </lineage>
</organism>
<dbReference type="InterPro" id="IPR003594">
    <property type="entry name" value="HATPase_dom"/>
</dbReference>
<dbReference type="SMART" id="SM00388">
    <property type="entry name" value="HisKA"/>
    <property type="match status" value="1"/>
</dbReference>
<dbReference type="InterPro" id="IPR003661">
    <property type="entry name" value="HisK_dim/P_dom"/>
</dbReference>
<evidence type="ECO:0000256" key="11">
    <source>
        <dbReference type="ARBA" id="ARBA00022840"/>
    </source>
</evidence>
<evidence type="ECO:0000313" key="19">
    <source>
        <dbReference type="Proteomes" id="UP000298213"/>
    </source>
</evidence>
<dbReference type="GO" id="GO:0000155">
    <property type="term" value="F:phosphorelay sensor kinase activity"/>
    <property type="evidence" value="ECO:0007669"/>
    <property type="project" value="InterPro"/>
</dbReference>
<dbReference type="PRINTS" id="PR00344">
    <property type="entry name" value="BCTRLSENSOR"/>
</dbReference>
<evidence type="ECO:0000256" key="10">
    <source>
        <dbReference type="ARBA" id="ARBA00022777"/>
    </source>
</evidence>
<comment type="catalytic activity">
    <reaction evidence="1">
        <text>ATP + protein L-histidine = ADP + protein N-phospho-L-histidine.</text>
        <dbReference type="EC" id="2.7.13.3"/>
    </reaction>
</comment>
<keyword evidence="14 15" id="KW-0472">Membrane</keyword>
<keyword evidence="4" id="KW-1003">Cell membrane</keyword>
<dbReference type="SMART" id="SM00387">
    <property type="entry name" value="HATPase_c"/>
    <property type="match status" value="1"/>
</dbReference>
<gene>
    <name evidence="18" type="ORF">E2493_01050</name>
</gene>
<evidence type="ECO:0000256" key="6">
    <source>
        <dbReference type="ARBA" id="ARBA00022553"/>
    </source>
</evidence>
<dbReference type="EC" id="2.7.13.3" evidence="3"/>
<dbReference type="EMBL" id="SPDV01000001">
    <property type="protein sequence ID" value="TFI60325.1"/>
    <property type="molecule type" value="Genomic_DNA"/>
</dbReference>
<dbReference type="PROSITE" id="PS50109">
    <property type="entry name" value="HIS_KIN"/>
    <property type="match status" value="1"/>
</dbReference>
<dbReference type="Gene3D" id="3.30.565.10">
    <property type="entry name" value="Histidine kinase-like ATPase, C-terminal domain"/>
    <property type="match status" value="1"/>
</dbReference>
<feature type="domain" description="Histidine kinase" evidence="16">
    <location>
        <begin position="268"/>
        <end position="466"/>
    </location>
</feature>
<dbReference type="CDD" id="cd00082">
    <property type="entry name" value="HisKA"/>
    <property type="match status" value="1"/>
</dbReference>
<dbReference type="InterPro" id="IPR050980">
    <property type="entry name" value="2C_sensor_his_kinase"/>
</dbReference>